<dbReference type="GeneID" id="25903670"/>
<dbReference type="FunFam" id="2.10.230.10:FF:000001">
    <property type="entry name" value="DnaJ subfamily A member 2"/>
    <property type="match status" value="1"/>
</dbReference>
<dbReference type="FunFam" id="2.60.260.20:FF:000013">
    <property type="entry name" value="DnaJ subfamily B member 11"/>
    <property type="match status" value="1"/>
</dbReference>
<feature type="zinc finger region" description="CR-type" evidence="5">
    <location>
        <begin position="138"/>
        <end position="221"/>
    </location>
</feature>
<dbReference type="PRINTS" id="PR00625">
    <property type="entry name" value="JDOMAIN"/>
</dbReference>
<dbReference type="InterPro" id="IPR036410">
    <property type="entry name" value="HSP_DnaJ_Cys-rich_dom_sf"/>
</dbReference>
<evidence type="ECO:0000259" key="8">
    <source>
        <dbReference type="PROSITE" id="PS51188"/>
    </source>
</evidence>
<evidence type="ECO:0000256" key="2">
    <source>
        <dbReference type="ARBA" id="ARBA00022737"/>
    </source>
</evidence>
<reference evidence="9 10" key="1">
    <citation type="submission" date="2011-02" db="EMBL/GenBank/DDBJ databases">
        <title>The Genome Sequence of Sphaeroforma arctica JP610.</title>
        <authorList>
            <consortium name="The Broad Institute Genome Sequencing Platform"/>
            <person name="Russ C."/>
            <person name="Cuomo C."/>
            <person name="Young S.K."/>
            <person name="Zeng Q."/>
            <person name="Gargeya S."/>
            <person name="Alvarado L."/>
            <person name="Berlin A."/>
            <person name="Chapman S.B."/>
            <person name="Chen Z."/>
            <person name="Freedman E."/>
            <person name="Gellesch M."/>
            <person name="Goldberg J."/>
            <person name="Griggs A."/>
            <person name="Gujja S."/>
            <person name="Heilman E."/>
            <person name="Heiman D."/>
            <person name="Howarth C."/>
            <person name="Mehta T."/>
            <person name="Neiman D."/>
            <person name="Pearson M."/>
            <person name="Roberts A."/>
            <person name="Saif S."/>
            <person name="Shea T."/>
            <person name="Shenoy N."/>
            <person name="Sisk P."/>
            <person name="Stolte C."/>
            <person name="Sykes S."/>
            <person name="White J."/>
            <person name="Yandava C."/>
            <person name="Burger G."/>
            <person name="Gray M.W."/>
            <person name="Holland P.W.H."/>
            <person name="King N."/>
            <person name="Lang F.B.F."/>
            <person name="Roger A.J."/>
            <person name="Ruiz-Trillo I."/>
            <person name="Haas B."/>
            <person name="Nusbaum C."/>
            <person name="Birren B."/>
        </authorList>
    </citation>
    <scope>NUCLEOTIDE SEQUENCE [LARGE SCALE GENOMIC DNA]</scope>
    <source>
        <strain evidence="9 10">JP610</strain>
    </source>
</reference>
<evidence type="ECO:0000256" key="3">
    <source>
        <dbReference type="ARBA" id="ARBA00022771"/>
    </source>
</evidence>
<dbReference type="SUPFAM" id="SSF46565">
    <property type="entry name" value="Chaperone J-domain"/>
    <property type="match status" value="1"/>
</dbReference>
<dbReference type="Proteomes" id="UP000054560">
    <property type="component" value="Unassembled WGS sequence"/>
</dbReference>
<organism evidence="9 10">
    <name type="scientific">Sphaeroforma arctica JP610</name>
    <dbReference type="NCBI Taxonomy" id="667725"/>
    <lineage>
        <taxon>Eukaryota</taxon>
        <taxon>Ichthyosporea</taxon>
        <taxon>Ichthyophonida</taxon>
        <taxon>Sphaeroforma</taxon>
    </lineage>
</organism>
<dbReference type="InterPro" id="IPR012724">
    <property type="entry name" value="DnaJ"/>
</dbReference>
<dbReference type="InterPro" id="IPR018253">
    <property type="entry name" value="DnaJ_domain_CS"/>
</dbReference>
<dbReference type="PANTHER" id="PTHR43888">
    <property type="entry name" value="DNAJ-LIKE-2, ISOFORM A-RELATED"/>
    <property type="match status" value="1"/>
</dbReference>
<keyword evidence="10" id="KW-1185">Reference proteome</keyword>
<evidence type="ECO:0000256" key="4">
    <source>
        <dbReference type="ARBA" id="ARBA00022833"/>
    </source>
</evidence>
<dbReference type="Gene3D" id="2.60.260.20">
    <property type="entry name" value="Urease metallochaperone UreE, N-terminal domain"/>
    <property type="match status" value="2"/>
</dbReference>
<evidence type="ECO:0000256" key="6">
    <source>
        <dbReference type="SAM" id="SignalP"/>
    </source>
</evidence>
<evidence type="ECO:0000256" key="1">
    <source>
        <dbReference type="ARBA" id="ARBA00022723"/>
    </source>
</evidence>
<keyword evidence="6" id="KW-0732">Signal</keyword>
<dbReference type="CDD" id="cd06257">
    <property type="entry name" value="DnaJ"/>
    <property type="match status" value="1"/>
</dbReference>
<dbReference type="Gene3D" id="1.10.287.110">
    <property type="entry name" value="DnaJ domain"/>
    <property type="match status" value="1"/>
</dbReference>
<dbReference type="SUPFAM" id="SSF49493">
    <property type="entry name" value="HSP40/DnaJ peptide-binding domain"/>
    <property type="match status" value="2"/>
</dbReference>
<dbReference type="PROSITE" id="PS51188">
    <property type="entry name" value="ZF_CR"/>
    <property type="match status" value="1"/>
</dbReference>
<feature type="chain" id="PRO_5013380030" description="Chaperone DnaJ" evidence="6">
    <location>
        <begin position="16"/>
        <end position="359"/>
    </location>
</feature>
<evidence type="ECO:0000256" key="5">
    <source>
        <dbReference type="PROSITE-ProRule" id="PRU00546"/>
    </source>
</evidence>
<keyword evidence="4 5" id="KW-0862">Zinc</keyword>
<name>A0A0L0G6Z8_9EUKA</name>
<gene>
    <name evidence="9" type="ORF">SARC_03166</name>
</gene>
<dbReference type="GO" id="GO:0006457">
    <property type="term" value="P:protein folding"/>
    <property type="evidence" value="ECO:0007669"/>
    <property type="project" value="InterPro"/>
</dbReference>
<dbReference type="InterPro" id="IPR044713">
    <property type="entry name" value="DNJA1/2-like"/>
</dbReference>
<accession>A0A0L0G6Z8</accession>
<dbReference type="InterPro" id="IPR001623">
    <property type="entry name" value="DnaJ_domain"/>
</dbReference>
<dbReference type="HAMAP" id="MF_01152">
    <property type="entry name" value="DnaJ"/>
    <property type="match status" value="1"/>
</dbReference>
<dbReference type="GO" id="GO:0030544">
    <property type="term" value="F:Hsp70 protein binding"/>
    <property type="evidence" value="ECO:0007669"/>
    <property type="project" value="InterPro"/>
</dbReference>
<dbReference type="eggNOG" id="KOG0712">
    <property type="taxonomic scope" value="Eukaryota"/>
</dbReference>
<dbReference type="GO" id="GO:0051082">
    <property type="term" value="F:unfolded protein binding"/>
    <property type="evidence" value="ECO:0007669"/>
    <property type="project" value="InterPro"/>
</dbReference>
<evidence type="ECO:0008006" key="11">
    <source>
        <dbReference type="Google" id="ProtNLM"/>
    </source>
</evidence>
<dbReference type="Pfam" id="PF00684">
    <property type="entry name" value="DnaJ_CXXCXGXG"/>
    <property type="match status" value="1"/>
</dbReference>
<feature type="domain" description="J" evidence="7">
    <location>
        <begin position="20"/>
        <end position="84"/>
    </location>
</feature>
<dbReference type="GO" id="GO:0009408">
    <property type="term" value="P:response to heat"/>
    <property type="evidence" value="ECO:0007669"/>
    <property type="project" value="InterPro"/>
</dbReference>
<dbReference type="SUPFAM" id="SSF57938">
    <property type="entry name" value="DnaJ/Hsp40 cysteine-rich domain"/>
    <property type="match status" value="1"/>
</dbReference>
<feature type="domain" description="CR-type" evidence="8">
    <location>
        <begin position="138"/>
        <end position="221"/>
    </location>
</feature>
<protein>
    <recommendedName>
        <fullName evidence="11">Chaperone DnaJ</fullName>
    </recommendedName>
</protein>
<dbReference type="CDD" id="cd10747">
    <property type="entry name" value="DnaJ_C"/>
    <property type="match status" value="1"/>
</dbReference>
<dbReference type="GO" id="GO:0008270">
    <property type="term" value="F:zinc ion binding"/>
    <property type="evidence" value="ECO:0007669"/>
    <property type="project" value="UniProtKB-KW"/>
</dbReference>
<dbReference type="InterPro" id="IPR002939">
    <property type="entry name" value="DnaJ_C"/>
</dbReference>
<proteinExistence type="inferred from homology"/>
<feature type="signal peptide" evidence="6">
    <location>
        <begin position="1"/>
        <end position="15"/>
    </location>
</feature>
<keyword evidence="3 5" id="KW-0863">Zinc-finger</keyword>
<dbReference type="Gene3D" id="2.10.230.10">
    <property type="entry name" value="Heat shock protein DnaJ, cysteine-rich domain"/>
    <property type="match status" value="1"/>
</dbReference>
<dbReference type="EMBL" id="KQ241751">
    <property type="protein sequence ID" value="KNC84636.1"/>
    <property type="molecule type" value="Genomic_DNA"/>
</dbReference>
<dbReference type="STRING" id="667725.A0A0L0G6Z8"/>
<dbReference type="InterPro" id="IPR008971">
    <property type="entry name" value="HSP40/DnaJ_pept-bd"/>
</dbReference>
<evidence type="ECO:0000259" key="7">
    <source>
        <dbReference type="PROSITE" id="PS50076"/>
    </source>
</evidence>
<dbReference type="SMART" id="SM00271">
    <property type="entry name" value="DnaJ"/>
    <property type="match status" value="1"/>
</dbReference>
<evidence type="ECO:0000313" key="9">
    <source>
        <dbReference type="EMBL" id="KNC84636.1"/>
    </source>
</evidence>
<keyword evidence="2" id="KW-0677">Repeat</keyword>
<dbReference type="PROSITE" id="PS50076">
    <property type="entry name" value="DNAJ_2"/>
    <property type="match status" value="1"/>
</dbReference>
<dbReference type="GO" id="GO:0005524">
    <property type="term" value="F:ATP binding"/>
    <property type="evidence" value="ECO:0007669"/>
    <property type="project" value="InterPro"/>
</dbReference>
<sequence>MRAFLILALLCTVLAHIADDYYEILGITSRASQEDIKKSYRKLARQYHPDKNTETDTSDMFQAIAEAYEVLSDPDKRSTYDQYGKEGLENEAKGGGGGGSPFSSFFSNFGGQQQKQGKPKGTEANIFLDVSLEDLYNGRTLQVEVVNQQLCSHCRGTGANSKDDVHTCTKCKGSGTRVVKQQIAPGFYQQVQTQCNACGGKGRVVKKKCHKCHGRKVELGQRILSIDVEQGMPNGERIVLARAGDEGPGIIPGDIVYTIRTAPHPMFVRRGIHLYTRLSITLAEALLGFEKKITHLDGHEVTIERDSVSQPGQVISKEHEGMPQHNMPSESGTLYVEIQVVMPSKLSEDQKAAIKAAVA</sequence>
<dbReference type="CDD" id="cd10719">
    <property type="entry name" value="DnaJ_zf"/>
    <property type="match status" value="1"/>
</dbReference>
<dbReference type="InterPro" id="IPR001305">
    <property type="entry name" value="HSP_DnaJ_Cys-rich_dom"/>
</dbReference>
<keyword evidence="1 5" id="KW-0479">Metal-binding</keyword>
<dbReference type="OrthoDB" id="550424at2759"/>
<dbReference type="AlphaFoldDB" id="A0A0L0G6Z8"/>
<dbReference type="InterPro" id="IPR036869">
    <property type="entry name" value="J_dom_sf"/>
</dbReference>
<dbReference type="PROSITE" id="PS00636">
    <property type="entry name" value="DNAJ_1"/>
    <property type="match status" value="1"/>
</dbReference>
<dbReference type="Pfam" id="PF01556">
    <property type="entry name" value="DnaJ_C"/>
    <property type="match status" value="1"/>
</dbReference>
<evidence type="ECO:0000313" key="10">
    <source>
        <dbReference type="Proteomes" id="UP000054560"/>
    </source>
</evidence>
<dbReference type="RefSeq" id="XP_014158538.1">
    <property type="nucleotide sequence ID" value="XM_014303063.1"/>
</dbReference>
<dbReference type="Pfam" id="PF00226">
    <property type="entry name" value="DnaJ"/>
    <property type="match status" value="1"/>
</dbReference>